<dbReference type="GO" id="GO:0005248">
    <property type="term" value="F:voltage-gated sodium channel activity"/>
    <property type="evidence" value="ECO:0007669"/>
    <property type="project" value="TreeGrafter"/>
</dbReference>
<evidence type="ECO:0000256" key="5">
    <source>
        <dbReference type="ARBA" id="ARBA00022882"/>
    </source>
</evidence>
<evidence type="ECO:0000256" key="3">
    <source>
        <dbReference type="ARBA" id="ARBA00022692"/>
    </source>
</evidence>
<organism evidence="15 16">
    <name type="scientific">Paralvinella palmiformis</name>
    <dbReference type="NCBI Taxonomy" id="53620"/>
    <lineage>
        <taxon>Eukaryota</taxon>
        <taxon>Metazoa</taxon>
        <taxon>Spiralia</taxon>
        <taxon>Lophotrochozoa</taxon>
        <taxon>Annelida</taxon>
        <taxon>Polychaeta</taxon>
        <taxon>Sedentaria</taxon>
        <taxon>Canalipalpata</taxon>
        <taxon>Terebellida</taxon>
        <taxon>Terebelliformia</taxon>
        <taxon>Alvinellidae</taxon>
        <taxon>Paralvinella</taxon>
    </lineage>
</organism>
<feature type="compositionally biased region" description="Polar residues" evidence="12">
    <location>
        <begin position="26"/>
        <end position="42"/>
    </location>
</feature>
<feature type="compositionally biased region" description="Basic and acidic residues" evidence="12">
    <location>
        <begin position="282"/>
        <end position="292"/>
    </location>
</feature>
<feature type="transmembrane region" description="Helical" evidence="13">
    <location>
        <begin position="584"/>
        <end position="601"/>
    </location>
</feature>
<feature type="transmembrane region" description="Helical" evidence="13">
    <location>
        <begin position="350"/>
        <end position="367"/>
    </location>
</feature>
<keyword evidence="9" id="KW-0325">Glycoprotein</keyword>
<keyword evidence="4" id="KW-0677">Repeat</keyword>
<feature type="domain" description="Ion transport" evidence="14">
    <location>
        <begin position="307"/>
        <end position="431"/>
    </location>
</feature>
<dbReference type="GO" id="GO:0008332">
    <property type="term" value="F:low voltage-gated calcium channel activity"/>
    <property type="evidence" value="ECO:0007669"/>
    <property type="project" value="TreeGrafter"/>
</dbReference>
<reference evidence="15" key="1">
    <citation type="journal article" date="2023" name="Mol. Biol. Evol.">
        <title>Third-Generation Sequencing Reveals the Adaptive Role of the Epigenome in Three Deep-Sea Polychaetes.</title>
        <authorList>
            <person name="Perez M."/>
            <person name="Aroh O."/>
            <person name="Sun Y."/>
            <person name="Lan Y."/>
            <person name="Juniper S.K."/>
            <person name="Young C.R."/>
            <person name="Angers B."/>
            <person name="Qian P.Y."/>
        </authorList>
    </citation>
    <scope>NUCLEOTIDE SEQUENCE</scope>
    <source>
        <strain evidence="15">P08H-3</strain>
    </source>
</reference>
<evidence type="ECO:0000256" key="12">
    <source>
        <dbReference type="SAM" id="MobiDB-lite"/>
    </source>
</evidence>
<evidence type="ECO:0000256" key="8">
    <source>
        <dbReference type="ARBA" id="ARBA00023136"/>
    </source>
</evidence>
<dbReference type="Pfam" id="PF00520">
    <property type="entry name" value="Ion_trans"/>
    <property type="match status" value="3"/>
</dbReference>
<keyword evidence="7" id="KW-0406">Ion transport</keyword>
<dbReference type="GO" id="GO:0001518">
    <property type="term" value="C:voltage-gated sodium channel complex"/>
    <property type="evidence" value="ECO:0007669"/>
    <property type="project" value="TreeGrafter"/>
</dbReference>
<keyword evidence="8 13" id="KW-0472">Membrane</keyword>
<dbReference type="FunFam" id="1.10.287.70:FF:000120">
    <property type="entry name" value="Voltage-dependent T-type calcium channel subunit alpha"/>
    <property type="match status" value="1"/>
</dbReference>
<dbReference type="InterPro" id="IPR027359">
    <property type="entry name" value="Volt_channel_dom_sf"/>
</dbReference>
<keyword evidence="2" id="KW-0813">Transport</keyword>
<keyword evidence="16" id="KW-1185">Reference proteome</keyword>
<keyword evidence="11" id="KW-0175">Coiled coil</keyword>
<feature type="transmembrane region" description="Helical" evidence="13">
    <location>
        <begin position="654"/>
        <end position="674"/>
    </location>
</feature>
<dbReference type="GO" id="GO:0086010">
    <property type="term" value="P:membrane depolarization during action potential"/>
    <property type="evidence" value="ECO:0007669"/>
    <property type="project" value="TreeGrafter"/>
</dbReference>
<feature type="transmembrane region" description="Helical" evidence="13">
    <location>
        <begin position="442"/>
        <end position="464"/>
    </location>
</feature>
<feature type="domain" description="Ion transport" evidence="14">
    <location>
        <begin position="519"/>
        <end position="774"/>
    </location>
</feature>
<dbReference type="GO" id="GO:0043005">
    <property type="term" value="C:neuron projection"/>
    <property type="evidence" value="ECO:0007669"/>
    <property type="project" value="TreeGrafter"/>
</dbReference>
<evidence type="ECO:0000313" key="15">
    <source>
        <dbReference type="EMBL" id="KAK2147919.1"/>
    </source>
</evidence>
<feature type="transmembrane region" description="Helical" evidence="13">
    <location>
        <begin position="307"/>
        <end position="330"/>
    </location>
</feature>
<dbReference type="Gene3D" id="1.10.287.70">
    <property type="match status" value="3"/>
</dbReference>
<evidence type="ECO:0000256" key="1">
    <source>
        <dbReference type="ARBA" id="ARBA00004141"/>
    </source>
</evidence>
<comment type="caution">
    <text evidence="15">The sequence shown here is derived from an EMBL/GenBank/DDBJ whole genome shotgun (WGS) entry which is preliminary data.</text>
</comment>
<evidence type="ECO:0000256" key="13">
    <source>
        <dbReference type="SAM" id="Phobius"/>
    </source>
</evidence>
<dbReference type="Gene3D" id="1.20.120.350">
    <property type="entry name" value="Voltage-gated potassium channels. Chain C"/>
    <property type="match status" value="2"/>
</dbReference>
<feature type="region of interest" description="Disordered" evidence="12">
    <location>
        <begin position="14"/>
        <end position="42"/>
    </location>
</feature>
<evidence type="ECO:0000256" key="10">
    <source>
        <dbReference type="ARBA" id="ARBA00023303"/>
    </source>
</evidence>
<evidence type="ECO:0000256" key="9">
    <source>
        <dbReference type="ARBA" id="ARBA00023180"/>
    </source>
</evidence>
<comment type="subcellular location">
    <subcellularLocation>
        <location evidence="1">Membrane</location>
        <topology evidence="1">Multi-pass membrane protein</topology>
    </subcellularLocation>
</comment>
<evidence type="ECO:0000256" key="11">
    <source>
        <dbReference type="SAM" id="Coils"/>
    </source>
</evidence>
<evidence type="ECO:0000256" key="2">
    <source>
        <dbReference type="ARBA" id="ARBA00022448"/>
    </source>
</evidence>
<feature type="transmembrane region" description="Helical" evidence="13">
    <location>
        <begin position="740"/>
        <end position="765"/>
    </location>
</feature>
<evidence type="ECO:0000313" key="16">
    <source>
        <dbReference type="Proteomes" id="UP001208570"/>
    </source>
</evidence>
<evidence type="ECO:0000259" key="14">
    <source>
        <dbReference type="Pfam" id="PF00520"/>
    </source>
</evidence>
<protein>
    <recommendedName>
        <fullName evidence="14">Ion transport domain-containing protein</fullName>
    </recommendedName>
</protein>
<feature type="compositionally biased region" description="Polar residues" evidence="12">
    <location>
        <begin position="217"/>
        <end position="258"/>
    </location>
</feature>
<dbReference type="PANTHER" id="PTHR10037:SF230">
    <property type="entry name" value="CA[2+]-CHANNEL PROTEIN ALPHA[[1]] SUBUNIT T, ISOFORM F"/>
    <property type="match status" value="1"/>
</dbReference>
<keyword evidence="3 13" id="KW-0812">Transmembrane</keyword>
<dbReference type="FunFam" id="1.20.120.350:FF:000008">
    <property type="entry name" value="Voltage-dependent T-type calcium channel subunit alpha"/>
    <property type="match status" value="1"/>
</dbReference>
<feature type="compositionally biased region" description="Polar residues" evidence="12">
    <location>
        <begin position="268"/>
        <end position="278"/>
    </location>
</feature>
<name>A0AAD9J7K6_9ANNE</name>
<dbReference type="GO" id="GO:0070509">
    <property type="term" value="P:calcium ion import"/>
    <property type="evidence" value="ECO:0007669"/>
    <property type="project" value="TreeGrafter"/>
</dbReference>
<dbReference type="FunFam" id="1.20.120.350:FF:000009">
    <property type="entry name" value="Voltage-dependent T-type calcium channel subunit alpha"/>
    <property type="match status" value="1"/>
</dbReference>
<keyword evidence="5" id="KW-0851">Voltage-gated channel</keyword>
<dbReference type="Proteomes" id="UP001208570">
    <property type="component" value="Unassembled WGS sequence"/>
</dbReference>
<proteinExistence type="predicted"/>
<evidence type="ECO:0000256" key="4">
    <source>
        <dbReference type="ARBA" id="ARBA00022737"/>
    </source>
</evidence>
<dbReference type="PANTHER" id="PTHR10037">
    <property type="entry name" value="VOLTAGE-GATED CATION CHANNEL CALCIUM AND SODIUM"/>
    <property type="match status" value="1"/>
</dbReference>
<feature type="transmembrane region" description="Helical" evidence="13">
    <location>
        <begin position="554"/>
        <end position="577"/>
    </location>
</feature>
<feature type="compositionally biased region" description="Basic and acidic residues" evidence="12">
    <location>
        <begin position="872"/>
        <end position="883"/>
    </location>
</feature>
<feature type="transmembrane region" description="Helical" evidence="13">
    <location>
        <begin position="521"/>
        <end position="542"/>
    </location>
</feature>
<keyword evidence="10" id="KW-0407">Ion channel</keyword>
<feature type="domain" description="Ion transport" evidence="14">
    <location>
        <begin position="436"/>
        <end position="474"/>
    </location>
</feature>
<feature type="coiled-coil region" evidence="11">
    <location>
        <begin position="86"/>
        <end position="120"/>
    </location>
</feature>
<sequence>MKRGMNLPMLSLESAGTASKHRHPSPRSQLSTQTPSPETSRSSVKTVNKLCIFSLTPHLTDCLGSGCAHLTLIATTSSCLTRFGLCHQGEDEKKKKEEELAKEAKEKEAELQDVDELKKIKDTNKLEDKELIAKLCKCKLSESQEQTEDIKNNKEKVVFEHPEHHPAPVAEAESSDCNGHAPLNNQRTLSPQNSLQSYRTLSPNNSLRGHPFVPNHNPVSRQNSLSSHGALSRQNSFRLSRQNSINSQNTLSPQNSVGSGPRGDEYKQNNLSSETATPESKILSDREHKDDPDVGEEEDEYGARERLFLTVANYVFTVIFAFEMAVKVFAKGLFFGKYAYLKSGWNVMDGFLVGVSLVDVVVSMSASKGTRIFGILRVFRLLRTLRPLRVISRAPGLKLVVQTLLSSLRPIGNIVLICCTFFIIFGILGVQPRENYSQWRLLYFISFLLLVGFFVLNMFVGVVVENFHKCRESQEKEEKARRAAKRAKKLERKRRKLREPPYWSNYSKIRLFIHTVINSKYFDLAIAGVIGLNVITMALEYYLMPEELKHALKIFNFFFTSVFILEAMVKMAALGFIRYIKDRWNQLDIIIVMLSVAGIVLEEMKSAVIPINPTIIRVMRVLRIARVLKLLKMAKGIRALLDTVMQALPQVGNLGLLFFLLFFIFAALGVELFGRLECSEIYPCEGLSKHAHFQNFGMAFLTLFRVATGDNWNGIMKDTLREGCDSELVCPSKNCCVSPLIAPVFFVVFVLMAQFVLVNVVVAVLMKHLEDGKENFEDSDDEDNEVLEPVEALLHLSSALRAQQVPYFDNSGYLVEHVSFFLCTSTVSVDSGLFICTHESHRTMDEEADMEAELQRELEVEVDTQNNNQDNPNKDKEDKEQETRFMGSPPTQKSTHLQPHKNICKQTSLPPDFTFTVCPPSPYRQTAGEHSQSSGRNGPNASIENIRTG</sequence>
<keyword evidence="6 13" id="KW-1133">Transmembrane helix</keyword>
<feature type="compositionally biased region" description="Polar residues" evidence="12">
    <location>
        <begin position="928"/>
        <end position="949"/>
    </location>
</feature>
<feature type="region of interest" description="Disordered" evidence="12">
    <location>
        <begin position="167"/>
        <end position="299"/>
    </location>
</feature>
<accession>A0AAD9J7K6</accession>
<dbReference type="SUPFAM" id="SSF81324">
    <property type="entry name" value="Voltage-gated potassium channels"/>
    <property type="match status" value="2"/>
</dbReference>
<feature type="compositionally biased region" description="Polar residues" evidence="12">
    <location>
        <begin position="183"/>
        <end position="207"/>
    </location>
</feature>
<dbReference type="InterPro" id="IPR005821">
    <property type="entry name" value="Ion_trans_dom"/>
</dbReference>
<dbReference type="AlphaFoldDB" id="A0AAD9J7K6"/>
<feature type="region of interest" description="Disordered" evidence="12">
    <location>
        <begin position="861"/>
        <end position="949"/>
    </location>
</feature>
<evidence type="ECO:0000256" key="7">
    <source>
        <dbReference type="ARBA" id="ARBA00023065"/>
    </source>
</evidence>
<feature type="transmembrane region" description="Helical" evidence="13">
    <location>
        <begin position="411"/>
        <end position="430"/>
    </location>
</feature>
<dbReference type="InterPro" id="IPR043203">
    <property type="entry name" value="VGCC_Ca_Na"/>
</dbReference>
<evidence type="ECO:0000256" key="6">
    <source>
        <dbReference type="ARBA" id="ARBA00022989"/>
    </source>
</evidence>
<gene>
    <name evidence="15" type="ORF">LSH36_529g01025</name>
</gene>
<dbReference type="EMBL" id="JAODUP010000529">
    <property type="protein sequence ID" value="KAK2147919.1"/>
    <property type="molecule type" value="Genomic_DNA"/>
</dbReference>